<protein>
    <recommendedName>
        <fullName evidence="3">BPL/LPL catalytic domain-containing protein</fullName>
    </recommendedName>
</protein>
<dbReference type="InterPro" id="IPR045864">
    <property type="entry name" value="aa-tRNA-synth_II/BPL/LPL"/>
</dbReference>
<reference evidence="5" key="1">
    <citation type="journal article" date="2011" name="Proc. Natl. Acad. Sci. U.S.A.">
        <title>Obligate biotrophy features unraveled by the genomic analysis of rust fungi.</title>
        <authorList>
            <person name="Duplessis S."/>
            <person name="Cuomo C.A."/>
            <person name="Lin Y.-C."/>
            <person name="Aerts A."/>
            <person name="Tisserant E."/>
            <person name="Veneault-Fourrey C."/>
            <person name="Joly D.L."/>
            <person name="Hacquard S."/>
            <person name="Amselem J."/>
            <person name="Cantarel B.L."/>
            <person name="Chiu R."/>
            <person name="Coutinho P.M."/>
            <person name="Feau N."/>
            <person name="Field M."/>
            <person name="Frey P."/>
            <person name="Gelhaye E."/>
            <person name="Goldberg J."/>
            <person name="Grabherr M.G."/>
            <person name="Kodira C.D."/>
            <person name="Kohler A."/>
            <person name="Kuees U."/>
            <person name="Lindquist E.A."/>
            <person name="Lucas S.M."/>
            <person name="Mago R."/>
            <person name="Mauceli E."/>
            <person name="Morin E."/>
            <person name="Murat C."/>
            <person name="Pangilinan J.L."/>
            <person name="Park R."/>
            <person name="Pearson M."/>
            <person name="Quesneville H."/>
            <person name="Rouhier N."/>
            <person name="Sakthikumar S."/>
            <person name="Salamov A.A."/>
            <person name="Schmutz J."/>
            <person name="Selles B."/>
            <person name="Shapiro H."/>
            <person name="Tanguay P."/>
            <person name="Tuskan G.A."/>
            <person name="Henrissat B."/>
            <person name="Van de Peer Y."/>
            <person name="Rouze P."/>
            <person name="Ellis J.G."/>
            <person name="Dodds P.N."/>
            <person name="Schein J.E."/>
            <person name="Zhong S."/>
            <person name="Hamelin R.C."/>
            <person name="Grigoriev I.V."/>
            <person name="Szabo L.J."/>
            <person name="Martin F."/>
        </authorList>
    </citation>
    <scope>NUCLEOTIDE SEQUENCE [LARGE SCALE GENOMIC DNA]</scope>
    <source>
        <strain evidence="5">98AG31 / pathotype 3-4-7</strain>
    </source>
</reference>
<dbReference type="VEuPathDB" id="FungiDB:MELLADRAFT_69028"/>
<accession>F4S953</accession>
<dbReference type="Pfam" id="PF03099">
    <property type="entry name" value="BPL_LplA_LipB"/>
    <property type="match status" value="1"/>
</dbReference>
<evidence type="ECO:0000256" key="2">
    <source>
        <dbReference type="ARBA" id="ARBA00022598"/>
    </source>
</evidence>
<dbReference type="PANTHER" id="PTHR12835:SF5">
    <property type="entry name" value="BIOTIN--PROTEIN LIGASE"/>
    <property type="match status" value="1"/>
</dbReference>
<name>F4S953_MELLP</name>
<evidence type="ECO:0000313" key="5">
    <source>
        <dbReference type="Proteomes" id="UP000001072"/>
    </source>
</evidence>
<dbReference type="AlphaFoldDB" id="F4S953"/>
<dbReference type="OrthoDB" id="10250105at2759"/>
<keyword evidence="5" id="KW-1185">Reference proteome</keyword>
<dbReference type="InterPro" id="IPR004143">
    <property type="entry name" value="BPL_LPL_catalytic"/>
</dbReference>
<dbReference type="EMBL" id="GL883169">
    <property type="protein sequence ID" value="EGF98825.1"/>
    <property type="molecule type" value="Genomic_DNA"/>
</dbReference>
<dbReference type="InterPro" id="IPR004408">
    <property type="entry name" value="Biotin_CoA_COase_ligase"/>
</dbReference>
<evidence type="ECO:0000313" key="4">
    <source>
        <dbReference type="EMBL" id="EGF98825.1"/>
    </source>
</evidence>
<dbReference type="SUPFAM" id="SSF55681">
    <property type="entry name" value="Class II aaRS and biotin synthetases"/>
    <property type="match status" value="1"/>
</dbReference>
<dbReference type="KEGG" id="mlr:MELLADRAFT_69028"/>
<feature type="domain" description="BPL/LPL catalytic" evidence="3">
    <location>
        <begin position="337"/>
        <end position="549"/>
    </location>
</feature>
<dbReference type="eggNOG" id="KOG1536">
    <property type="taxonomic scope" value="Eukaryota"/>
</dbReference>
<dbReference type="Gene3D" id="3.30.930.10">
    <property type="entry name" value="Bira Bifunctional Protein, Domain 2"/>
    <property type="match status" value="1"/>
</dbReference>
<dbReference type="STRING" id="747676.F4S953"/>
<dbReference type="PANTHER" id="PTHR12835">
    <property type="entry name" value="BIOTIN PROTEIN LIGASE"/>
    <property type="match status" value="1"/>
</dbReference>
<dbReference type="CDD" id="cd16442">
    <property type="entry name" value="BPL"/>
    <property type="match status" value="1"/>
</dbReference>
<proteinExistence type="inferred from homology"/>
<evidence type="ECO:0000256" key="1">
    <source>
        <dbReference type="ARBA" id="ARBA00009934"/>
    </source>
</evidence>
<organism evidence="5">
    <name type="scientific">Melampsora larici-populina (strain 98AG31 / pathotype 3-4-7)</name>
    <name type="common">Poplar leaf rust fungus</name>
    <dbReference type="NCBI Taxonomy" id="747676"/>
    <lineage>
        <taxon>Eukaryota</taxon>
        <taxon>Fungi</taxon>
        <taxon>Dikarya</taxon>
        <taxon>Basidiomycota</taxon>
        <taxon>Pucciniomycotina</taxon>
        <taxon>Pucciniomycetes</taxon>
        <taxon>Pucciniales</taxon>
        <taxon>Melampsoraceae</taxon>
        <taxon>Melampsora</taxon>
    </lineage>
</organism>
<dbReference type="GeneID" id="18931157"/>
<dbReference type="GO" id="GO:0005737">
    <property type="term" value="C:cytoplasm"/>
    <property type="evidence" value="ECO:0007669"/>
    <property type="project" value="TreeGrafter"/>
</dbReference>
<dbReference type="GO" id="GO:0004077">
    <property type="term" value="F:biotin--[biotin carboxyl-carrier protein] ligase activity"/>
    <property type="evidence" value="ECO:0007669"/>
    <property type="project" value="InterPro"/>
</dbReference>
<dbReference type="PROSITE" id="PS51733">
    <property type="entry name" value="BPL_LPL_CATALYTIC"/>
    <property type="match status" value="1"/>
</dbReference>
<evidence type="ECO:0000259" key="3">
    <source>
        <dbReference type="PROSITE" id="PS51733"/>
    </source>
</evidence>
<dbReference type="FunCoup" id="F4S953">
    <property type="interactions" value="326"/>
</dbReference>
<sequence length="632" mass="70340">MNVLVYSGPGTSSAAVALTRKSLKRLLSNGYDVMLAPAQMVIEQPWTDSSSLFVMPDGEHSEIAKGLGPSGIDRIRQWVFDGGGIYLGIGNGAQLACSPKIKLDSQQWMSLYPGYCMPLESKAGGSGDEDIDRNTKIMIQRESWKGYWTSSLDSIQVLGKCTFSDPSSSNLLPTDAISLASYANRPEASIAALRCSAGKGQAILMGYELDLNSKNSSISHQNVEWLKQLLLMMNLNVSDQLESSILPTPQLLLSLYPHKLNTIKTQFKAMIGPEEWISDTQDDFSLHNDENQITQLPPTSDEKDHFQLVIISDISYRPKLATSFEWNAYFEAWRRYNLVNENPSDCTFGSVVLYAESVTSTQSLLEKNSKLTSVLPNGLVFIAKHQTSGRGRGKNFWISSAGCAQFSLLLKIDKNQGSGVIFLQYLFGLAVIESVLNRPGYEALPIRLKWPNDLYGSLKSPSQSDPSENLRHYKKLGGILVNGSFNLHECVMVIGCGINNSNSQPSTSLDEVIDKYNEVNPNAQLKRLSHEDLIAGILSTFDRMMKEFLIKGFKPFEKRYLSTWLHSNQIVRLEDTDEMVKIHGITLNHGLLRTKKVVMNFEGEWVEDGEVIDLQPNSNSFDMMSGLIKTKT</sequence>
<dbReference type="InterPro" id="IPR019197">
    <property type="entry name" value="Biotin-prot_ligase_N"/>
</dbReference>
<dbReference type="Proteomes" id="UP000001072">
    <property type="component" value="Unassembled WGS sequence"/>
</dbReference>
<dbReference type="HOGENOM" id="CLU_006150_1_1_1"/>
<gene>
    <name evidence="4" type="ORF">MELLADRAFT_69028</name>
</gene>
<dbReference type="NCBIfam" id="TIGR00121">
    <property type="entry name" value="birA_ligase"/>
    <property type="match status" value="1"/>
</dbReference>
<dbReference type="SUPFAM" id="SSF52317">
    <property type="entry name" value="Class I glutamine amidotransferase-like"/>
    <property type="match status" value="1"/>
</dbReference>
<dbReference type="Pfam" id="PF09825">
    <property type="entry name" value="BPL_N"/>
    <property type="match status" value="1"/>
</dbReference>
<dbReference type="InterPro" id="IPR029062">
    <property type="entry name" value="Class_I_gatase-like"/>
</dbReference>
<dbReference type="InParanoid" id="F4S953"/>
<dbReference type="RefSeq" id="XP_007417912.1">
    <property type="nucleotide sequence ID" value="XM_007417850.1"/>
</dbReference>
<keyword evidence="2" id="KW-0436">Ligase</keyword>
<comment type="similarity">
    <text evidence="1">Belongs to the biotin--protein ligase family.</text>
</comment>